<protein>
    <submittedName>
        <fullName evidence="1">Uncharacterized protein</fullName>
    </submittedName>
</protein>
<proteinExistence type="predicted"/>
<evidence type="ECO:0000313" key="2">
    <source>
        <dbReference type="Proteomes" id="UP001057877"/>
    </source>
</evidence>
<gene>
    <name evidence="1" type="ORF">L1F29_13360</name>
</gene>
<name>A0ABY5SFJ7_9BACL</name>
<dbReference type="Proteomes" id="UP001057877">
    <property type="component" value="Chromosome"/>
</dbReference>
<keyword evidence="2" id="KW-1185">Reference proteome</keyword>
<dbReference type="RefSeq" id="WP_258388797.1">
    <property type="nucleotide sequence ID" value="NZ_CP091430.1"/>
</dbReference>
<accession>A0ABY5SFJ7</accession>
<evidence type="ECO:0000313" key="1">
    <source>
        <dbReference type="EMBL" id="UVI32747.1"/>
    </source>
</evidence>
<sequence length="89" mass="10294">MIQVFFQLIDNQGTVREPDVKPYEFDEAAVQALMNSDEVFYPEITKLHDNGQRRIRKTAVIEHTVLDLMDGIPVLRVTLREKAPKNKVI</sequence>
<reference evidence="1" key="1">
    <citation type="submission" date="2022-01" db="EMBL/GenBank/DDBJ databases">
        <title>Paenibacillus spongiae sp. nov., isolated from marine sponge.</title>
        <authorList>
            <person name="Li Z."/>
            <person name="Zhang M."/>
        </authorList>
    </citation>
    <scope>NUCLEOTIDE SEQUENCE</scope>
    <source>
        <strain evidence="1">PHS-Z3</strain>
    </source>
</reference>
<organism evidence="1 2">
    <name type="scientific">Paenibacillus spongiae</name>
    <dbReference type="NCBI Taxonomy" id="2909671"/>
    <lineage>
        <taxon>Bacteria</taxon>
        <taxon>Bacillati</taxon>
        <taxon>Bacillota</taxon>
        <taxon>Bacilli</taxon>
        <taxon>Bacillales</taxon>
        <taxon>Paenibacillaceae</taxon>
        <taxon>Paenibacillus</taxon>
    </lineage>
</organism>
<dbReference type="EMBL" id="CP091430">
    <property type="protein sequence ID" value="UVI32747.1"/>
    <property type="molecule type" value="Genomic_DNA"/>
</dbReference>